<proteinExistence type="inferred from homology"/>
<keyword evidence="4 12" id="KW-0808">Transferase</keyword>
<dbReference type="AlphaFoldDB" id="A0A832YYT7"/>
<keyword evidence="3 12" id="KW-0444">Lipid biosynthesis</keyword>
<comment type="catalytic activity">
    <reaction evidence="12">
        <text>sn-3-O-(geranylgeranyl)glycerol 1-phosphate + (2E,6E,10E)-geranylgeranyl diphosphate = 2,3-bis-O-(geranylgeranyl)-sn-glycerol 1-phosphate + diphosphate</text>
        <dbReference type="Rhea" id="RHEA:18109"/>
        <dbReference type="ChEBI" id="CHEBI:33019"/>
        <dbReference type="ChEBI" id="CHEBI:57677"/>
        <dbReference type="ChEBI" id="CHEBI:58756"/>
        <dbReference type="ChEBI" id="CHEBI:58837"/>
        <dbReference type="EC" id="2.5.1.42"/>
    </reaction>
</comment>
<dbReference type="CDD" id="cd13961">
    <property type="entry name" value="PT_UbiA_DGGGPS"/>
    <property type="match status" value="1"/>
</dbReference>
<feature type="transmembrane region" description="Helical" evidence="12">
    <location>
        <begin position="48"/>
        <end position="65"/>
    </location>
</feature>
<comment type="similarity">
    <text evidence="12">Belongs to the UbiA prenyltransferase family. DGGGP synthase subfamily.</text>
</comment>
<feature type="transmembrane region" description="Helical" evidence="12">
    <location>
        <begin position="15"/>
        <end position="36"/>
    </location>
</feature>
<reference evidence="13" key="1">
    <citation type="journal article" date="2020" name="ISME J.">
        <title>Gammaproteobacteria mediating utilization of methyl-, sulfur- and petroleum organic compounds in deep ocean hydrothermal plumes.</title>
        <authorList>
            <person name="Zhou Z."/>
            <person name="Liu Y."/>
            <person name="Pan J."/>
            <person name="Cron B.R."/>
            <person name="Toner B.M."/>
            <person name="Anantharaman K."/>
            <person name="Breier J.A."/>
            <person name="Dick G.J."/>
            <person name="Li M."/>
        </authorList>
    </citation>
    <scope>NUCLEOTIDE SEQUENCE</scope>
    <source>
        <strain evidence="13">SZUA-1435</strain>
    </source>
</reference>
<evidence type="ECO:0000313" key="14">
    <source>
        <dbReference type="Proteomes" id="UP000605805"/>
    </source>
</evidence>
<comment type="function">
    <text evidence="12">Prenyltransferase that catalyzes the transfer of the geranylgeranyl moiety of geranylgeranyl diphosphate (GGPP) to the C2 hydroxyl of (S)-3-O-geranylgeranylglyceryl phosphate (GGGP). This reaction is the second ether-bond-formation step in the biosynthesis of archaeal membrane lipids.</text>
</comment>
<sequence>MIRGSELAFRDKLRAWLSLIRIGNTIAVGLASLVGYTICGGELSSHKPLLLFIAASFIAAGTYMINDYFDRDVDSINKPWRPIPSGLVPAYKAYTIALILLSMGVIMSITISALSLVIAIIAALLSYLYSWKLKKVLIVGNLVVSLLAALSIVFGGAATSNPIPASIPALYAFLINLGREFIKGIEDVEGDRMHGVNTLATRYGVHIAYIAAATVLLLLVAISPLPFIALNYSLLYLIIAVIGVDIPIILALFIARRMDPESAWKATRIMKISLLMGLIAFLFR</sequence>
<organism evidence="13 14">
    <name type="scientific">Ignisphaera aggregans</name>
    <dbReference type="NCBI Taxonomy" id="334771"/>
    <lineage>
        <taxon>Archaea</taxon>
        <taxon>Thermoproteota</taxon>
        <taxon>Thermoprotei</taxon>
        <taxon>Desulfurococcales</taxon>
        <taxon>Desulfurococcaceae</taxon>
        <taxon>Ignisphaera</taxon>
    </lineage>
</organism>
<dbReference type="HAMAP" id="MF_01286">
    <property type="entry name" value="DGGGP_synth"/>
    <property type="match status" value="1"/>
</dbReference>
<keyword evidence="8 12" id="KW-0443">Lipid metabolism</keyword>
<evidence type="ECO:0000256" key="3">
    <source>
        <dbReference type="ARBA" id="ARBA00022516"/>
    </source>
</evidence>
<evidence type="ECO:0000256" key="10">
    <source>
        <dbReference type="ARBA" id="ARBA00023209"/>
    </source>
</evidence>
<gene>
    <name evidence="13" type="ORF">EYH02_00940</name>
</gene>
<feature type="transmembrane region" description="Helical" evidence="12">
    <location>
        <begin position="96"/>
        <end position="129"/>
    </location>
</feature>
<dbReference type="GO" id="GO:0000287">
    <property type="term" value="F:magnesium ion binding"/>
    <property type="evidence" value="ECO:0007669"/>
    <property type="project" value="UniProtKB-UniRule"/>
</dbReference>
<dbReference type="PANTHER" id="PTHR42723">
    <property type="entry name" value="CHLOROPHYLL SYNTHASE"/>
    <property type="match status" value="1"/>
</dbReference>
<dbReference type="GO" id="GO:0005886">
    <property type="term" value="C:plasma membrane"/>
    <property type="evidence" value="ECO:0007669"/>
    <property type="project" value="UniProtKB-SubCell"/>
</dbReference>
<dbReference type="Proteomes" id="UP000605805">
    <property type="component" value="Unassembled WGS sequence"/>
</dbReference>
<keyword evidence="6 12" id="KW-0460">Magnesium</keyword>
<evidence type="ECO:0000256" key="2">
    <source>
        <dbReference type="ARBA" id="ARBA00022475"/>
    </source>
</evidence>
<evidence type="ECO:0000256" key="6">
    <source>
        <dbReference type="ARBA" id="ARBA00022842"/>
    </source>
</evidence>
<dbReference type="UniPathway" id="UPA00940"/>
<comment type="pathway">
    <text evidence="12">Membrane lipid metabolism; glycerophospholipid metabolism.</text>
</comment>
<evidence type="ECO:0000256" key="12">
    <source>
        <dbReference type="HAMAP-Rule" id="MF_01286"/>
    </source>
</evidence>
<protein>
    <recommendedName>
        <fullName evidence="12">Digeranylgeranylglyceryl phosphate synthase</fullName>
        <shortName evidence="12">DGGGP synthase</shortName>
        <shortName evidence="12">DGGGPS</shortName>
        <ecNumber evidence="12">2.5.1.42</ecNumber>
    </recommendedName>
    <alternativeName>
        <fullName evidence="12">(S)-2,3-di-O-geranylgeranylglyceryl phosphate synthase</fullName>
    </alternativeName>
    <alternativeName>
        <fullName evidence="12">Geranylgeranylglycerol-phosphate geranylgeranyltransferase</fullName>
    </alternativeName>
</protein>
<comment type="cofactor">
    <cofactor evidence="12">
        <name>Mg(2+)</name>
        <dbReference type="ChEBI" id="CHEBI:18420"/>
    </cofactor>
</comment>
<feature type="transmembrane region" description="Helical" evidence="12">
    <location>
        <begin position="136"/>
        <end position="157"/>
    </location>
</feature>
<dbReference type="EMBL" id="DQTV01000020">
    <property type="protein sequence ID" value="HIP56627.1"/>
    <property type="molecule type" value="Genomic_DNA"/>
</dbReference>
<dbReference type="GO" id="GO:0047295">
    <property type="term" value="F:geranylgeranylglycerol-phosphate geranylgeranyltransferase activity"/>
    <property type="evidence" value="ECO:0007669"/>
    <property type="project" value="UniProtKB-UniRule"/>
</dbReference>
<accession>A0A832YYT7</accession>
<feature type="transmembrane region" description="Helical" evidence="12">
    <location>
        <begin position="203"/>
        <end position="222"/>
    </location>
</feature>
<dbReference type="EC" id="2.5.1.42" evidence="12"/>
<dbReference type="GO" id="GO:0046474">
    <property type="term" value="P:glycerophospholipid biosynthetic process"/>
    <property type="evidence" value="ECO:0007669"/>
    <property type="project" value="UniProtKB-UniRule"/>
</dbReference>
<evidence type="ECO:0000256" key="11">
    <source>
        <dbReference type="ARBA" id="ARBA00023264"/>
    </source>
</evidence>
<comment type="subcellular location">
    <subcellularLocation>
        <location evidence="1 12">Cell membrane</location>
        <topology evidence="1 12">Multi-pass membrane protein</topology>
    </subcellularLocation>
</comment>
<evidence type="ECO:0000256" key="4">
    <source>
        <dbReference type="ARBA" id="ARBA00022679"/>
    </source>
</evidence>
<feature type="transmembrane region" description="Helical" evidence="12">
    <location>
        <begin position="234"/>
        <end position="254"/>
    </location>
</feature>
<dbReference type="Pfam" id="PF01040">
    <property type="entry name" value="UbiA"/>
    <property type="match status" value="1"/>
</dbReference>
<dbReference type="InterPro" id="IPR023547">
    <property type="entry name" value="DGGGP_synth"/>
</dbReference>
<dbReference type="Gene3D" id="1.20.120.1780">
    <property type="entry name" value="UbiA prenyltransferase"/>
    <property type="match status" value="1"/>
</dbReference>
<keyword evidence="5 12" id="KW-0812">Transmembrane</keyword>
<comment type="caution">
    <text evidence="13">The sequence shown here is derived from an EMBL/GenBank/DDBJ whole genome shotgun (WGS) entry which is preliminary data.</text>
</comment>
<evidence type="ECO:0000256" key="7">
    <source>
        <dbReference type="ARBA" id="ARBA00022989"/>
    </source>
</evidence>
<dbReference type="InterPro" id="IPR050475">
    <property type="entry name" value="Prenyltransferase_related"/>
</dbReference>
<keyword evidence="9 12" id="KW-0472">Membrane</keyword>
<keyword evidence="11 12" id="KW-1208">Phospholipid metabolism</keyword>
<keyword evidence="2 12" id="KW-1003">Cell membrane</keyword>
<name>A0A832YYT7_9CREN</name>
<keyword evidence="10 12" id="KW-0594">Phospholipid biosynthesis</keyword>
<dbReference type="PANTHER" id="PTHR42723:SF1">
    <property type="entry name" value="CHLOROPHYLL SYNTHASE, CHLOROPLASTIC"/>
    <property type="match status" value="1"/>
</dbReference>
<dbReference type="InterPro" id="IPR000537">
    <property type="entry name" value="UbiA_prenyltransferase"/>
</dbReference>
<feature type="transmembrane region" description="Helical" evidence="12">
    <location>
        <begin position="266"/>
        <end position="283"/>
    </location>
</feature>
<evidence type="ECO:0000256" key="5">
    <source>
        <dbReference type="ARBA" id="ARBA00022692"/>
    </source>
</evidence>
<evidence type="ECO:0000256" key="9">
    <source>
        <dbReference type="ARBA" id="ARBA00023136"/>
    </source>
</evidence>
<evidence type="ECO:0000313" key="13">
    <source>
        <dbReference type="EMBL" id="HIP56627.1"/>
    </source>
</evidence>
<dbReference type="Gene3D" id="1.10.357.140">
    <property type="entry name" value="UbiA prenyltransferase"/>
    <property type="match status" value="1"/>
</dbReference>
<evidence type="ECO:0000256" key="1">
    <source>
        <dbReference type="ARBA" id="ARBA00004651"/>
    </source>
</evidence>
<evidence type="ECO:0000256" key="8">
    <source>
        <dbReference type="ARBA" id="ARBA00023098"/>
    </source>
</evidence>
<keyword evidence="7 12" id="KW-1133">Transmembrane helix</keyword>
<dbReference type="InterPro" id="IPR044878">
    <property type="entry name" value="UbiA_sf"/>
</dbReference>